<dbReference type="InterPro" id="IPR005170">
    <property type="entry name" value="Transptr-assoc_dom"/>
</dbReference>
<dbReference type="InterPro" id="IPR044751">
    <property type="entry name" value="Ion_transp-like_CBS"/>
</dbReference>
<dbReference type="EMBL" id="WHLY01000002">
    <property type="protein sequence ID" value="MPR33197.1"/>
    <property type="molecule type" value="Genomic_DNA"/>
</dbReference>
<dbReference type="GO" id="GO:0005886">
    <property type="term" value="C:plasma membrane"/>
    <property type="evidence" value="ECO:0007669"/>
    <property type="project" value="UniProtKB-SubCell"/>
</dbReference>
<comment type="similarity">
    <text evidence="2">Belongs to the UPF0053 family.</text>
</comment>
<dbReference type="CDD" id="cd04590">
    <property type="entry name" value="CBS_pair_CorC_HlyC_assoc"/>
    <property type="match status" value="1"/>
</dbReference>
<dbReference type="PROSITE" id="PS51371">
    <property type="entry name" value="CBS"/>
    <property type="match status" value="2"/>
</dbReference>
<feature type="transmembrane region" description="Helical" evidence="7">
    <location>
        <begin position="130"/>
        <end position="151"/>
    </location>
</feature>
<dbReference type="SUPFAM" id="SSF56176">
    <property type="entry name" value="FAD-binding/transporter-associated domain-like"/>
    <property type="match status" value="1"/>
</dbReference>
<keyword evidence="7" id="KW-0812">Transmembrane</keyword>
<dbReference type="GO" id="GO:0050660">
    <property type="term" value="F:flavin adenine dinucleotide binding"/>
    <property type="evidence" value="ECO:0007669"/>
    <property type="project" value="InterPro"/>
</dbReference>
<keyword evidence="5 6" id="KW-0129">CBS domain</keyword>
<accession>A0A7C9BGK5</accession>
<dbReference type="Pfam" id="PF00571">
    <property type="entry name" value="CBS"/>
    <property type="match status" value="2"/>
</dbReference>
<evidence type="ECO:0000256" key="5">
    <source>
        <dbReference type="ARBA" id="ARBA00023122"/>
    </source>
</evidence>
<dbReference type="InterPro" id="IPR036318">
    <property type="entry name" value="FAD-bd_PCMH-like_sf"/>
</dbReference>
<evidence type="ECO:0000313" key="9">
    <source>
        <dbReference type="EMBL" id="MPR33197.1"/>
    </source>
</evidence>
<dbReference type="InterPro" id="IPR016169">
    <property type="entry name" value="FAD-bd_PCMH_sub2"/>
</dbReference>
<gene>
    <name evidence="9" type="ORF">GBK04_07450</name>
</gene>
<proteinExistence type="inferred from homology"/>
<dbReference type="InterPro" id="IPR046342">
    <property type="entry name" value="CBS_dom_sf"/>
</dbReference>
<dbReference type="PANTHER" id="PTHR22777">
    <property type="entry name" value="HEMOLYSIN-RELATED"/>
    <property type="match status" value="1"/>
</dbReference>
<feature type="transmembrane region" description="Helical" evidence="7">
    <location>
        <begin position="49"/>
        <end position="75"/>
    </location>
</feature>
<evidence type="ECO:0000256" key="4">
    <source>
        <dbReference type="ARBA" id="ARBA00022737"/>
    </source>
</evidence>
<keyword evidence="3" id="KW-1003">Cell membrane</keyword>
<feature type="domain" description="CBS" evidence="8">
    <location>
        <begin position="230"/>
        <end position="290"/>
    </location>
</feature>
<keyword evidence="7" id="KW-1133">Transmembrane helix</keyword>
<dbReference type="SMART" id="SM01091">
    <property type="entry name" value="CorC_HlyC"/>
    <property type="match status" value="1"/>
</dbReference>
<evidence type="ECO:0000256" key="7">
    <source>
        <dbReference type="SAM" id="Phobius"/>
    </source>
</evidence>
<dbReference type="Pfam" id="PF03471">
    <property type="entry name" value="CorC_HlyC"/>
    <property type="match status" value="1"/>
</dbReference>
<evidence type="ECO:0000259" key="8">
    <source>
        <dbReference type="PROSITE" id="PS51371"/>
    </source>
</evidence>
<evidence type="ECO:0000313" key="10">
    <source>
        <dbReference type="Proteomes" id="UP000479293"/>
    </source>
</evidence>
<dbReference type="Proteomes" id="UP000479293">
    <property type="component" value="Unassembled WGS sequence"/>
</dbReference>
<evidence type="ECO:0000256" key="3">
    <source>
        <dbReference type="ARBA" id="ARBA00022475"/>
    </source>
</evidence>
<dbReference type="AlphaFoldDB" id="A0A7C9BGK5"/>
<dbReference type="PANTHER" id="PTHR22777:SF32">
    <property type="entry name" value="UPF0053 INNER MEMBRANE PROTEIN YFJD"/>
    <property type="match status" value="1"/>
</dbReference>
<dbReference type="SUPFAM" id="SSF54631">
    <property type="entry name" value="CBS-domain pair"/>
    <property type="match status" value="1"/>
</dbReference>
<comment type="caution">
    <text evidence="9">The sequence shown here is derived from an EMBL/GenBank/DDBJ whole genome shotgun (WGS) entry which is preliminary data.</text>
</comment>
<dbReference type="Gene3D" id="3.30.465.10">
    <property type="match status" value="1"/>
</dbReference>
<comment type="subcellular location">
    <subcellularLocation>
        <location evidence="1">Cell membrane</location>
        <topology evidence="1">Multi-pass membrane protein</topology>
    </subcellularLocation>
</comment>
<keyword evidence="4" id="KW-0677">Repeat</keyword>
<keyword evidence="10" id="KW-1185">Reference proteome</keyword>
<dbReference type="Gene3D" id="3.10.580.10">
    <property type="entry name" value="CBS-domain"/>
    <property type="match status" value="1"/>
</dbReference>
<reference evidence="9 10" key="1">
    <citation type="submission" date="2019-10" db="EMBL/GenBank/DDBJ databases">
        <title>Draft Genome Sequence of Cytophagaceae sp. SJW1-29.</title>
        <authorList>
            <person name="Choi A."/>
        </authorList>
    </citation>
    <scope>NUCLEOTIDE SEQUENCE [LARGE SCALE GENOMIC DNA]</scope>
    <source>
        <strain evidence="9 10">SJW1-29</strain>
    </source>
</reference>
<protein>
    <submittedName>
        <fullName evidence="9">CBS domain-containing protein</fullName>
    </submittedName>
</protein>
<sequence>MKEKSDKDDPSRTCREPEPFVHYNPRFRNVLPIAQLPILVASQSFFSEFILLGVLLLISLLLSALRAAYGVISITESPWERRSAAEPLMLSAPQKLTLSLFQRGSTLLAFLLAAHLAWKITQDPELNAYTWVPVLALVIWLWVDALVRYYAGHNALAFTRKATPLIKPAAAFLTRTGNVFSSIGTKWRVLLPDEAKGRSEQNESDSENEEERDLLRGLATFGQTTARQTMQPRLNITAVDIELDFHELMDKINKSGYSRIPVYDDTLDSVEGILYVKDLLPHLHRDEHFAWQKLLRKAYFIPESKRLDDLMQEFQNRRVHMAIVVDEYGGTNGLITLEDIIEEIFGDINDEYDEAEEVNYTQVDDKTYIFEGKVLLNDFCKILSLESDYFEDVRRASESLGGLLLELFSQLPRTGEQVAYRDLTFKVQSADKKRIKKVRVIVG</sequence>
<keyword evidence="7" id="KW-0472">Membrane</keyword>
<evidence type="ECO:0000256" key="1">
    <source>
        <dbReference type="ARBA" id="ARBA00004651"/>
    </source>
</evidence>
<evidence type="ECO:0000256" key="6">
    <source>
        <dbReference type="PROSITE-ProRule" id="PRU00703"/>
    </source>
</evidence>
<organism evidence="9 10">
    <name type="scientific">Salmonirosea aquatica</name>
    <dbReference type="NCBI Taxonomy" id="2654236"/>
    <lineage>
        <taxon>Bacteria</taxon>
        <taxon>Pseudomonadati</taxon>
        <taxon>Bacteroidota</taxon>
        <taxon>Cytophagia</taxon>
        <taxon>Cytophagales</taxon>
        <taxon>Spirosomataceae</taxon>
        <taxon>Salmonirosea</taxon>
    </lineage>
</organism>
<feature type="transmembrane region" description="Helical" evidence="7">
    <location>
        <begin position="96"/>
        <end position="118"/>
    </location>
</feature>
<dbReference type="RefSeq" id="WP_373330793.1">
    <property type="nucleotide sequence ID" value="NZ_WHLY01000002.1"/>
</dbReference>
<name>A0A7C9BGK5_9BACT</name>
<dbReference type="FunFam" id="3.10.580.10:FF:000002">
    <property type="entry name" value="Magnesium/cobalt efflux protein CorC"/>
    <property type="match status" value="1"/>
</dbReference>
<dbReference type="InterPro" id="IPR000644">
    <property type="entry name" value="CBS_dom"/>
</dbReference>
<feature type="domain" description="CBS" evidence="8">
    <location>
        <begin position="294"/>
        <end position="351"/>
    </location>
</feature>
<evidence type="ECO:0000256" key="2">
    <source>
        <dbReference type="ARBA" id="ARBA00006337"/>
    </source>
</evidence>